<feature type="region of interest" description="Disordered" evidence="2">
    <location>
        <begin position="662"/>
        <end position="692"/>
    </location>
</feature>
<dbReference type="InterPro" id="IPR040194">
    <property type="entry name" value="Cwf19-like"/>
</dbReference>
<dbReference type="Pfam" id="PF04676">
    <property type="entry name" value="CwfJ_C_2"/>
    <property type="match status" value="1"/>
</dbReference>
<feature type="region of interest" description="Disordered" evidence="2">
    <location>
        <begin position="28"/>
        <end position="65"/>
    </location>
</feature>
<evidence type="ECO:0000313" key="5">
    <source>
        <dbReference type="EMBL" id="TPP63096.1"/>
    </source>
</evidence>
<evidence type="ECO:0000259" key="4">
    <source>
        <dbReference type="Pfam" id="PF04677"/>
    </source>
</evidence>
<comment type="similarity">
    <text evidence="1">Belongs to the CWF19 family.</text>
</comment>
<comment type="caution">
    <text evidence="5">The sequence shown here is derived from an EMBL/GenBank/DDBJ whole genome shotgun (WGS) entry which is preliminary data.</text>
</comment>
<protein>
    <submittedName>
        <fullName evidence="5">CWF19 protein 2</fullName>
    </submittedName>
</protein>
<dbReference type="STRING" id="46835.A0A504YSC0"/>
<gene>
    <name evidence="5" type="ORF">FGIG_06253</name>
</gene>
<name>A0A504YSC0_FASGI</name>
<feature type="region of interest" description="Disordered" evidence="2">
    <location>
        <begin position="186"/>
        <end position="228"/>
    </location>
</feature>
<dbReference type="PANTHER" id="PTHR12072:SF5">
    <property type="entry name" value="CWF19-LIKE PROTEIN 2"/>
    <property type="match status" value="1"/>
</dbReference>
<keyword evidence="6" id="KW-1185">Reference proteome</keyword>
<dbReference type="GO" id="GO:0071014">
    <property type="term" value="C:post-mRNA release spliceosomal complex"/>
    <property type="evidence" value="ECO:0007669"/>
    <property type="project" value="TreeGrafter"/>
</dbReference>
<dbReference type="OrthoDB" id="2113965at2759"/>
<dbReference type="Pfam" id="PF04677">
    <property type="entry name" value="CwfJ_C_1"/>
    <property type="match status" value="1"/>
</dbReference>
<sequence length="692" mass="78486">MIELNKKLIPYRGNPILGLSIMKEKRIKENKRHKARKSSSSSESEYEWTAAGESKERKKPTVTAEHSWMGDVNSMEGFINNFTKGHPKKEQFQTEKQPKAVELNPYWNDGGSGIPVCAGTSSTLTERSALTRENETWLYKSYRHCLEQAKDQNVPVRHLLLERWNDATVDHMLKKFGLRQSFAGVHNRSRSPVARKSAESGRPRWRKTSTKQSVEDAPNKFPDPSSRKISLSAVEPGTDNILQVTQTKEREVTDADINEMAAKVLRAELASNTSKAEKLRTNLAKLREAKQRGIKVRLHVTRRETGPELLCKDSDEPAVVALTRLNDNGLETPVHIPNLNRSGLTRTNKFDSVDSTGKRTAYFPEDKMSKSLDELIREERFRSATDMKYEFTQMAAKSGPNVDDEYADAFIPKRSNAERDAARMKQDAVAAYKRRTFAESSCTTCLERVPKHLVISVGEKSFLSLPEHVSMVHGQCFITPYEHIGSLTRVDDCTLREIISFKRQLIQMFRQQLNRSSCVFMETATKPDSSRAHTQIECIPIPSDATESVSGYFRKALEEIGSEWDQNRRVIKLNKPGFGAYGAVPPKFPYFAVEFGLDGGGLARILDDGRDIPVYFGREVIADLLEKDTRFWRKPKLERFEQLRSKVVQFENWWEPFDEWSKRDPRSAVTGGSSGALKLSSPEGPELPPGLH</sequence>
<dbReference type="GO" id="GO:0000398">
    <property type="term" value="P:mRNA splicing, via spliceosome"/>
    <property type="evidence" value="ECO:0007669"/>
    <property type="project" value="TreeGrafter"/>
</dbReference>
<dbReference type="PANTHER" id="PTHR12072">
    <property type="entry name" value="CWF19, CELL CYCLE CONTROL PROTEIN"/>
    <property type="match status" value="1"/>
</dbReference>
<accession>A0A504YSC0</accession>
<feature type="domain" description="Cwf19-like C-terminal" evidence="4">
    <location>
        <begin position="433"/>
        <end position="554"/>
    </location>
</feature>
<proteinExistence type="inferred from homology"/>
<organism evidence="5 6">
    <name type="scientific">Fasciola gigantica</name>
    <name type="common">Giant liver fluke</name>
    <dbReference type="NCBI Taxonomy" id="46835"/>
    <lineage>
        <taxon>Eukaryota</taxon>
        <taxon>Metazoa</taxon>
        <taxon>Spiralia</taxon>
        <taxon>Lophotrochozoa</taxon>
        <taxon>Platyhelminthes</taxon>
        <taxon>Trematoda</taxon>
        <taxon>Digenea</taxon>
        <taxon>Plagiorchiida</taxon>
        <taxon>Echinostomata</taxon>
        <taxon>Echinostomatoidea</taxon>
        <taxon>Fasciolidae</taxon>
        <taxon>Fasciola</taxon>
    </lineage>
</organism>
<dbReference type="AlphaFoldDB" id="A0A504YSC0"/>
<dbReference type="EMBL" id="SUNJ01006083">
    <property type="protein sequence ID" value="TPP63096.1"/>
    <property type="molecule type" value="Genomic_DNA"/>
</dbReference>
<evidence type="ECO:0000313" key="6">
    <source>
        <dbReference type="Proteomes" id="UP000316759"/>
    </source>
</evidence>
<dbReference type="Proteomes" id="UP000316759">
    <property type="component" value="Unassembled WGS sequence"/>
</dbReference>
<reference evidence="5 6" key="1">
    <citation type="submission" date="2019-04" db="EMBL/GenBank/DDBJ databases">
        <title>Annotation for the trematode Fasciola gigantica.</title>
        <authorList>
            <person name="Choi Y.-J."/>
        </authorList>
    </citation>
    <scope>NUCLEOTIDE SEQUENCE [LARGE SCALE GENOMIC DNA]</scope>
    <source>
        <strain evidence="5">Uganda_cow_1</strain>
    </source>
</reference>
<evidence type="ECO:0000256" key="2">
    <source>
        <dbReference type="SAM" id="MobiDB-lite"/>
    </source>
</evidence>
<dbReference type="InterPro" id="IPR006768">
    <property type="entry name" value="Cwf19-like_C_dom-1"/>
</dbReference>
<evidence type="ECO:0000256" key="1">
    <source>
        <dbReference type="ARBA" id="ARBA00006795"/>
    </source>
</evidence>
<feature type="domain" description="Cwf19-like protein C-terminal" evidence="3">
    <location>
        <begin position="563"/>
        <end position="658"/>
    </location>
</feature>
<evidence type="ECO:0000259" key="3">
    <source>
        <dbReference type="Pfam" id="PF04676"/>
    </source>
</evidence>
<dbReference type="InterPro" id="IPR006767">
    <property type="entry name" value="Cwf19-like_C_dom-2"/>
</dbReference>
<feature type="compositionally biased region" description="Basic residues" evidence="2">
    <location>
        <begin position="28"/>
        <end position="37"/>
    </location>
</feature>